<evidence type="ECO:0000313" key="6">
    <source>
        <dbReference type="Proteomes" id="UP000583266"/>
    </source>
</evidence>
<accession>A0A848GHA6</accession>
<organism evidence="5 6">
    <name type="scientific">Chitinophaga fulva</name>
    <dbReference type="NCBI Taxonomy" id="2728842"/>
    <lineage>
        <taxon>Bacteria</taxon>
        <taxon>Pseudomonadati</taxon>
        <taxon>Bacteroidota</taxon>
        <taxon>Chitinophagia</taxon>
        <taxon>Chitinophagales</taxon>
        <taxon>Chitinophagaceae</taxon>
        <taxon>Chitinophaga</taxon>
    </lineage>
</organism>
<dbReference type="InterPro" id="IPR029058">
    <property type="entry name" value="AB_hydrolase_fold"/>
</dbReference>
<keyword evidence="6" id="KW-1185">Reference proteome</keyword>
<evidence type="ECO:0000256" key="4">
    <source>
        <dbReference type="SAM" id="SignalP"/>
    </source>
</evidence>
<dbReference type="Pfam" id="PF00756">
    <property type="entry name" value="Esterase"/>
    <property type="match status" value="1"/>
</dbReference>
<dbReference type="Gene3D" id="3.40.50.1820">
    <property type="entry name" value="alpha/beta hydrolase"/>
    <property type="match status" value="1"/>
</dbReference>
<dbReference type="SUPFAM" id="SSF48452">
    <property type="entry name" value="TPR-like"/>
    <property type="match status" value="1"/>
</dbReference>
<gene>
    <name evidence="5" type="ORF">HHL17_11625</name>
</gene>
<dbReference type="AlphaFoldDB" id="A0A848GHA6"/>
<proteinExistence type="predicted"/>
<feature type="repeat" description="TPR" evidence="3">
    <location>
        <begin position="341"/>
        <end position="374"/>
    </location>
</feature>
<dbReference type="InterPro" id="IPR000801">
    <property type="entry name" value="Esterase-like"/>
</dbReference>
<keyword evidence="1" id="KW-0677">Repeat</keyword>
<evidence type="ECO:0000313" key="5">
    <source>
        <dbReference type="EMBL" id="NML37844.1"/>
    </source>
</evidence>
<name>A0A848GHA6_9BACT</name>
<dbReference type="Proteomes" id="UP000583266">
    <property type="component" value="Unassembled WGS sequence"/>
</dbReference>
<dbReference type="PROSITE" id="PS50005">
    <property type="entry name" value="TPR"/>
    <property type="match status" value="1"/>
</dbReference>
<feature type="signal peptide" evidence="4">
    <location>
        <begin position="1"/>
        <end position="25"/>
    </location>
</feature>
<dbReference type="PANTHER" id="PTHR48098">
    <property type="entry name" value="ENTEROCHELIN ESTERASE-RELATED"/>
    <property type="match status" value="1"/>
</dbReference>
<dbReference type="EMBL" id="JABBGC010000001">
    <property type="protein sequence ID" value="NML37844.1"/>
    <property type="molecule type" value="Genomic_DNA"/>
</dbReference>
<keyword evidence="4" id="KW-0732">Signal</keyword>
<dbReference type="InterPro" id="IPR050583">
    <property type="entry name" value="Mycobacterial_A85_antigen"/>
</dbReference>
<protein>
    <submittedName>
        <fullName evidence="5">Tetratricopeptide repeat protein</fullName>
    </submittedName>
</protein>
<evidence type="ECO:0000256" key="1">
    <source>
        <dbReference type="ARBA" id="ARBA00022737"/>
    </source>
</evidence>
<dbReference type="InterPro" id="IPR011990">
    <property type="entry name" value="TPR-like_helical_dom_sf"/>
</dbReference>
<dbReference type="PROSITE" id="PS50293">
    <property type="entry name" value="TPR_REGION"/>
    <property type="match status" value="1"/>
</dbReference>
<reference evidence="5 6" key="1">
    <citation type="submission" date="2020-04" db="EMBL/GenBank/DDBJ databases">
        <title>Chitinophaga sp. G-6-1-13 sp. nov., isolated from soil.</title>
        <authorList>
            <person name="Dahal R.H."/>
            <person name="Chaudhary D.K."/>
        </authorList>
    </citation>
    <scope>NUCLEOTIDE SEQUENCE [LARGE SCALE GENOMIC DNA]</scope>
    <source>
        <strain evidence="5 6">G-6-1-13</strain>
    </source>
</reference>
<sequence length="390" mass="44586">MKCNRTLIILAVISCFMIPSAFSQANDSIPPTHQSPVRIYSHVLQEDRILWISTPEGYDNGEAYPVLYLLDGDVHFKYTTALVDYLSNRGRMPPVIIVGIINTDRRRDFTPIHSLLFNNKIDSSLSTTGGGRKFLEFLQTELVPYIDQHYRTHPFRILAGASLGGLFAVYSKITAPTLFQASIIMSPAFYGGNNKVLSDVTPFLQKHQDLKERIFFALGHEKKAKIDSLLLQFKTSAGPGLKWDFKSYPDEDHFSMPLKAMYDGLRFIYANWHVDFEHDTTLSDYTAIAAYFQKLSAEFGYNIKPDEDFVNSCGYKQLELKKLDKALDIFRHNISNYPRSANVYDSMGEACLIKGDKQEAIKYYRKSVELDPHNSNRRETLEKLENSLQK</sequence>
<dbReference type="PANTHER" id="PTHR48098:SF6">
    <property type="entry name" value="FERRI-BACILLIBACTIN ESTERASE BESA"/>
    <property type="match status" value="1"/>
</dbReference>
<dbReference type="InterPro" id="IPR013105">
    <property type="entry name" value="TPR_2"/>
</dbReference>
<dbReference type="SUPFAM" id="SSF53474">
    <property type="entry name" value="alpha/beta-Hydrolases"/>
    <property type="match status" value="1"/>
</dbReference>
<keyword evidence="2 3" id="KW-0802">TPR repeat</keyword>
<dbReference type="Pfam" id="PF07719">
    <property type="entry name" value="TPR_2"/>
    <property type="match status" value="1"/>
</dbReference>
<evidence type="ECO:0000256" key="3">
    <source>
        <dbReference type="PROSITE-ProRule" id="PRU00339"/>
    </source>
</evidence>
<dbReference type="InterPro" id="IPR019734">
    <property type="entry name" value="TPR_rpt"/>
</dbReference>
<feature type="chain" id="PRO_5032834770" evidence="4">
    <location>
        <begin position="26"/>
        <end position="390"/>
    </location>
</feature>
<dbReference type="SMART" id="SM00028">
    <property type="entry name" value="TPR"/>
    <property type="match status" value="2"/>
</dbReference>
<comment type="caution">
    <text evidence="5">The sequence shown here is derived from an EMBL/GenBank/DDBJ whole genome shotgun (WGS) entry which is preliminary data.</text>
</comment>
<evidence type="ECO:0000256" key="2">
    <source>
        <dbReference type="ARBA" id="ARBA00022803"/>
    </source>
</evidence>